<dbReference type="EMBL" id="QRCT01000050">
    <property type="protein sequence ID" value="RDU22268.1"/>
    <property type="molecule type" value="Genomic_DNA"/>
</dbReference>
<protein>
    <recommendedName>
        <fullName evidence="9">Teichoic acid D-alanyltransferase</fullName>
        <ecNumber evidence="9">2.3.1.-</ecNumber>
    </recommendedName>
</protein>
<dbReference type="EC" id="2.3.1.-" evidence="9"/>
<evidence type="ECO:0000256" key="1">
    <source>
        <dbReference type="ARBA" id="ARBA00004651"/>
    </source>
</evidence>
<feature type="transmembrane region" description="Helical" evidence="10">
    <location>
        <begin position="361"/>
        <end position="380"/>
    </location>
</feature>
<keyword evidence="7 9" id="KW-0472">Membrane</keyword>
<dbReference type="PANTHER" id="PTHR13285:SF23">
    <property type="entry name" value="TEICHOIC ACID D-ALANYLTRANSFERASE"/>
    <property type="match status" value="1"/>
</dbReference>
<dbReference type="InterPro" id="IPR051085">
    <property type="entry name" value="MB_O-acyltransferase"/>
</dbReference>
<dbReference type="Pfam" id="PF03062">
    <property type="entry name" value="MBOAT"/>
    <property type="match status" value="1"/>
</dbReference>
<comment type="function">
    <text evidence="9">O-acyltransferase that catalyzes D-alanylation of both teichoic acid and lipoteichoic acid (LTA). D-alanylation of LTA plays an important role in modulating the properties of the cell wall in Gram-positive bacteria, influencing the net charge of the cell wall. Catalyzes D-alanylation from DltC carrier protein.</text>
</comment>
<dbReference type="RefSeq" id="WP_115483449.1">
    <property type="nucleotide sequence ID" value="NZ_QRCT01000050.1"/>
</dbReference>
<keyword evidence="8 9" id="KW-0012">Acyltransferase</keyword>
<dbReference type="PIRSF" id="PIRSF016636">
    <property type="entry name" value="AlgI_DltB"/>
    <property type="match status" value="1"/>
</dbReference>
<evidence type="ECO:0000256" key="10">
    <source>
        <dbReference type="SAM" id="Phobius"/>
    </source>
</evidence>
<evidence type="ECO:0000256" key="5">
    <source>
        <dbReference type="ARBA" id="ARBA00022692"/>
    </source>
</evidence>
<dbReference type="AlphaFoldDB" id="A0A371ART9"/>
<evidence type="ECO:0000256" key="9">
    <source>
        <dbReference type="PIRNR" id="PIRNR016636"/>
    </source>
</evidence>
<gene>
    <name evidence="11" type="primary">dltB</name>
    <name evidence="11" type="ORF">DWV06_17270</name>
</gene>
<evidence type="ECO:0000313" key="11">
    <source>
        <dbReference type="EMBL" id="RDU22268.1"/>
    </source>
</evidence>
<feature type="transmembrane region" description="Helical" evidence="10">
    <location>
        <begin position="323"/>
        <end position="340"/>
    </location>
</feature>
<reference evidence="11 12" key="1">
    <citation type="submission" date="2018-07" db="EMBL/GenBank/DDBJ databases">
        <title>Anaerosacharophilus polymeroproducens gen. nov. sp. nov., an anaerobic bacterium isolated from salt field.</title>
        <authorList>
            <person name="Kim W."/>
            <person name="Yang S.-H."/>
            <person name="Oh J."/>
            <person name="Lee J.-H."/>
            <person name="Kwon K.K."/>
        </authorList>
    </citation>
    <scope>NUCLEOTIDE SEQUENCE [LARGE SCALE GENOMIC DNA]</scope>
    <source>
        <strain evidence="11 12">MCWD5</strain>
    </source>
</reference>
<keyword evidence="3 9" id="KW-1003">Cell membrane</keyword>
<organism evidence="11 12">
    <name type="scientific">Anaerosacchariphilus polymeriproducens</name>
    <dbReference type="NCBI Taxonomy" id="1812858"/>
    <lineage>
        <taxon>Bacteria</taxon>
        <taxon>Bacillati</taxon>
        <taxon>Bacillota</taxon>
        <taxon>Clostridia</taxon>
        <taxon>Lachnospirales</taxon>
        <taxon>Lachnospiraceae</taxon>
        <taxon>Anaerosacchariphilus</taxon>
    </lineage>
</organism>
<comment type="caution">
    <text evidence="11">The sequence shown here is derived from an EMBL/GenBank/DDBJ whole genome shotgun (WGS) entry which is preliminary data.</text>
</comment>
<dbReference type="OrthoDB" id="9805788at2"/>
<proteinExistence type="inferred from homology"/>
<name>A0A371ART9_9FIRM</name>
<dbReference type="Proteomes" id="UP000255036">
    <property type="component" value="Unassembled WGS sequence"/>
</dbReference>
<dbReference type="PANTHER" id="PTHR13285">
    <property type="entry name" value="ACYLTRANSFERASE"/>
    <property type="match status" value="1"/>
</dbReference>
<feature type="transmembrane region" description="Helical" evidence="10">
    <location>
        <begin position="6"/>
        <end position="25"/>
    </location>
</feature>
<dbReference type="NCBIfam" id="TIGR04091">
    <property type="entry name" value="LTA_dltB"/>
    <property type="match status" value="1"/>
</dbReference>
<keyword evidence="4 9" id="KW-0808">Transferase</keyword>
<feature type="transmembrane region" description="Helical" evidence="10">
    <location>
        <begin position="223"/>
        <end position="245"/>
    </location>
</feature>
<dbReference type="GO" id="GO:0005886">
    <property type="term" value="C:plasma membrane"/>
    <property type="evidence" value="ECO:0007669"/>
    <property type="project" value="UniProtKB-SubCell"/>
</dbReference>
<feature type="transmembrane region" description="Helical" evidence="10">
    <location>
        <begin position="186"/>
        <end position="203"/>
    </location>
</feature>
<sequence length="384" mass="45605">MNFFEGYAFFLVLIVLLIPAIIMGYFEKSLKLYSFGISIVFVIIIFSKNWIQLLYLILYFILQLSIAAGYLYLRKKYGRNQKLYHIFLILTILPLVLCKLETLIHINIFGFVGISYLTFKNVQIIIEIYDGVIKELAVFEYASFILFFPTLSSGPIDRSRRFHDDWVRVCKREEYLKQCADGIQKILVGIIYKVILAACFFRLMEFLMADKSWYCIIGYAYMYGFYLFFDFAGYSLMAVGTSYILGIRTPDNFKFPFISKDITDFWNRWHISLSHWFRDFVFSRFIMTCMKKKWFNTRLQKASFGFIVNMFIMGMWHGLTPSYLLYGIYHGVLLALTEIYQKKSKFHMKYKNSKGYKFVSWFITIQLVMFGFFIFSGRLLEIIK</sequence>
<dbReference type="PIRSF" id="PIRSF500216">
    <property type="entry name" value="DltB"/>
    <property type="match status" value="1"/>
</dbReference>
<evidence type="ECO:0000256" key="6">
    <source>
        <dbReference type="ARBA" id="ARBA00022989"/>
    </source>
</evidence>
<comment type="similarity">
    <text evidence="2 9">Belongs to the membrane-bound acyltransferase family.</text>
</comment>
<dbReference type="InterPro" id="IPR024024">
    <property type="entry name" value="DltB"/>
</dbReference>
<evidence type="ECO:0000256" key="3">
    <source>
        <dbReference type="ARBA" id="ARBA00022475"/>
    </source>
</evidence>
<comment type="subcellular location">
    <subcellularLocation>
        <location evidence="1">Cell membrane</location>
        <topology evidence="1">Multi-pass membrane protein</topology>
    </subcellularLocation>
</comment>
<feature type="transmembrane region" description="Helical" evidence="10">
    <location>
        <begin position="85"/>
        <end position="112"/>
    </location>
</feature>
<dbReference type="GO" id="GO:0016746">
    <property type="term" value="F:acyltransferase activity"/>
    <property type="evidence" value="ECO:0007669"/>
    <property type="project" value="UniProtKB-KW"/>
</dbReference>
<accession>A0A371ART9</accession>
<evidence type="ECO:0000256" key="4">
    <source>
        <dbReference type="ARBA" id="ARBA00022679"/>
    </source>
</evidence>
<evidence type="ECO:0000256" key="8">
    <source>
        <dbReference type="ARBA" id="ARBA00023315"/>
    </source>
</evidence>
<feature type="transmembrane region" description="Helical" evidence="10">
    <location>
        <begin position="53"/>
        <end position="73"/>
    </location>
</feature>
<dbReference type="GO" id="GO:0070395">
    <property type="term" value="P:lipoteichoic acid biosynthetic process"/>
    <property type="evidence" value="ECO:0007669"/>
    <property type="project" value="UniProtKB-UniRule"/>
</dbReference>
<keyword evidence="12" id="KW-1185">Reference proteome</keyword>
<keyword evidence="5 10" id="KW-0812">Transmembrane</keyword>
<dbReference type="InterPro" id="IPR004299">
    <property type="entry name" value="MBOAT_fam"/>
</dbReference>
<evidence type="ECO:0000313" key="12">
    <source>
        <dbReference type="Proteomes" id="UP000255036"/>
    </source>
</evidence>
<dbReference type="UniPathway" id="UPA00556"/>
<evidence type="ECO:0000256" key="2">
    <source>
        <dbReference type="ARBA" id="ARBA00010323"/>
    </source>
</evidence>
<dbReference type="InterPro" id="IPR024194">
    <property type="entry name" value="Ac/AlaTfrase_AlgI/DltB"/>
</dbReference>
<evidence type="ECO:0000256" key="7">
    <source>
        <dbReference type="ARBA" id="ARBA00023136"/>
    </source>
</evidence>
<keyword evidence="6 10" id="KW-1133">Transmembrane helix</keyword>
<comment type="pathway">
    <text evidence="9">Cell wall biogenesis; lipoteichoic acid biosynthesis.</text>
</comment>